<dbReference type="EMBL" id="AFYH01001153">
    <property type="status" value="NOT_ANNOTATED_CDS"/>
    <property type="molecule type" value="Genomic_DNA"/>
</dbReference>
<dbReference type="RefSeq" id="XP_005986185.1">
    <property type="nucleotide sequence ID" value="XM_005986123.3"/>
</dbReference>
<dbReference type="OrthoDB" id="676979at2759"/>
<evidence type="ECO:0000256" key="6">
    <source>
        <dbReference type="ARBA" id="ARBA00022989"/>
    </source>
</evidence>
<reference evidence="12" key="1">
    <citation type="submission" date="2011-08" db="EMBL/GenBank/DDBJ databases">
        <title>The draft genome of Latimeria chalumnae.</title>
        <authorList>
            <person name="Di Palma F."/>
            <person name="Alfoldi J."/>
            <person name="Johnson J."/>
            <person name="Berlin A."/>
            <person name="Gnerre S."/>
            <person name="Jaffe D."/>
            <person name="MacCallum I."/>
            <person name="Young S."/>
            <person name="Walker B.J."/>
            <person name="Lander E."/>
            <person name="Lindblad-Toh K."/>
        </authorList>
    </citation>
    <scope>NUCLEOTIDE SEQUENCE [LARGE SCALE GENOMIC DNA]</scope>
    <source>
        <strain evidence="12">Wild caught</strain>
    </source>
</reference>
<comment type="similarity">
    <text evidence="8">Belongs to the LRRC3 family.</text>
</comment>
<dbReference type="Ensembl" id="ENSLACT00000015726.1">
    <property type="protein sequence ID" value="ENSLACP00000015618.1"/>
    <property type="gene ID" value="ENSLACG00000013751.1"/>
</dbReference>
<feature type="transmembrane region" description="Helical" evidence="9">
    <location>
        <begin position="207"/>
        <end position="228"/>
    </location>
</feature>
<keyword evidence="7 9" id="KW-0472">Membrane</keyword>
<dbReference type="PANTHER" id="PTHR24366">
    <property type="entry name" value="IG(IMMUNOGLOBULIN) AND LRR(LEUCINE RICH REPEAT) DOMAINS"/>
    <property type="match status" value="1"/>
</dbReference>
<feature type="domain" description="LRRNT" evidence="10">
    <location>
        <begin position="36"/>
        <end position="70"/>
    </location>
</feature>
<evidence type="ECO:0000259" key="10">
    <source>
        <dbReference type="SMART" id="SM00013"/>
    </source>
</evidence>
<dbReference type="InterPro" id="IPR001611">
    <property type="entry name" value="Leu-rich_rpt"/>
</dbReference>
<comment type="subcellular location">
    <subcellularLocation>
        <location evidence="1">Membrane</location>
        <topology evidence="1">Single-pass membrane protein</topology>
    </subcellularLocation>
</comment>
<sequence>MGYAEMLVGTPLGTLAFLMTVPPFLVLALCIRGTFTCPVGCSCASESGVVRCSNGELKEIPQNIPVDTQVLYLDSNRITSIPDRAFKELPKLQELYLANNMIETISPGAFRDITDKLELLDLSHNKIRHVSREVFHKVKAKTRLYSNPWHCECTLQELIETLSLDPEAVNDIVCDTSVQEEYAGKPFIQLLNSGINFCSMQQKTTDVAMLVTMFCWFTMVTAYVVYYVRQNQEDARRHLEYLKSLPSKQKIPGEVDTVSTIL</sequence>
<keyword evidence="2" id="KW-0433">Leucine-rich repeat</keyword>
<evidence type="ECO:0000256" key="8">
    <source>
        <dbReference type="ARBA" id="ARBA00049658"/>
    </source>
</evidence>
<dbReference type="SUPFAM" id="SSF52058">
    <property type="entry name" value="L domain-like"/>
    <property type="match status" value="1"/>
</dbReference>
<dbReference type="eggNOG" id="KOG4237">
    <property type="taxonomic scope" value="Eukaryota"/>
</dbReference>
<dbReference type="SMART" id="SM00369">
    <property type="entry name" value="LRR_TYP"/>
    <property type="match status" value="3"/>
</dbReference>
<evidence type="ECO:0000256" key="3">
    <source>
        <dbReference type="ARBA" id="ARBA00022692"/>
    </source>
</evidence>
<evidence type="ECO:0000313" key="11">
    <source>
        <dbReference type="Ensembl" id="ENSLACP00000015618.1"/>
    </source>
</evidence>
<dbReference type="OMA" id="VFPQCPD"/>
<evidence type="ECO:0000256" key="1">
    <source>
        <dbReference type="ARBA" id="ARBA00004167"/>
    </source>
</evidence>
<evidence type="ECO:0000256" key="2">
    <source>
        <dbReference type="ARBA" id="ARBA00022614"/>
    </source>
</evidence>
<protein>
    <recommendedName>
        <fullName evidence="10">LRRNT domain-containing protein</fullName>
    </recommendedName>
</protein>
<dbReference type="Bgee" id="ENSLACG00000013751">
    <property type="expression patterns" value="Expressed in muscle tissue"/>
</dbReference>
<dbReference type="InterPro" id="IPR000372">
    <property type="entry name" value="LRRNT"/>
</dbReference>
<keyword evidence="3 9" id="KW-0812">Transmembrane</keyword>
<dbReference type="PROSITE" id="PS51450">
    <property type="entry name" value="LRR"/>
    <property type="match status" value="2"/>
</dbReference>
<reference evidence="11" key="2">
    <citation type="submission" date="2025-08" db="UniProtKB">
        <authorList>
            <consortium name="Ensembl"/>
        </authorList>
    </citation>
    <scope>IDENTIFICATION</scope>
</reference>
<evidence type="ECO:0000256" key="7">
    <source>
        <dbReference type="ARBA" id="ARBA00023136"/>
    </source>
</evidence>
<dbReference type="Pfam" id="PF00560">
    <property type="entry name" value="LRR_1"/>
    <property type="match status" value="1"/>
</dbReference>
<dbReference type="SMART" id="SM00013">
    <property type="entry name" value="LRRNT"/>
    <property type="match status" value="1"/>
</dbReference>
<dbReference type="Proteomes" id="UP000008672">
    <property type="component" value="Unassembled WGS sequence"/>
</dbReference>
<dbReference type="GeneTree" id="ENSGT00940000154360"/>
<organism evidence="11 12">
    <name type="scientific">Latimeria chalumnae</name>
    <name type="common">Coelacanth</name>
    <dbReference type="NCBI Taxonomy" id="7897"/>
    <lineage>
        <taxon>Eukaryota</taxon>
        <taxon>Metazoa</taxon>
        <taxon>Chordata</taxon>
        <taxon>Craniata</taxon>
        <taxon>Vertebrata</taxon>
        <taxon>Euteleostomi</taxon>
        <taxon>Coelacanthiformes</taxon>
        <taxon>Coelacanthidae</taxon>
        <taxon>Latimeria</taxon>
    </lineage>
</organism>
<dbReference type="PANTHER" id="PTHR24366:SF171">
    <property type="entry name" value="LEUCINE RICH REPEAT NEURONAL 4"/>
    <property type="match status" value="1"/>
</dbReference>
<dbReference type="Pfam" id="PF13855">
    <property type="entry name" value="LRR_8"/>
    <property type="match status" value="1"/>
</dbReference>
<dbReference type="GeneID" id="102366640"/>
<dbReference type="AlphaFoldDB" id="H3B147"/>
<dbReference type="HOGENOM" id="CLU_064640_0_0_1"/>
<keyword evidence="5" id="KW-0677">Repeat</keyword>
<keyword evidence="4" id="KW-0732">Signal</keyword>
<dbReference type="GO" id="GO:0016020">
    <property type="term" value="C:membrane"/>
    <property type="evidence" value="ECO:0007669"/>
    <property type="project" value="UniProtKB-SubCell"/>
</dbReference>
<evidence type="ECO:0000256" key="5">
    <source>
        <dbReference type="ARBA" id="ARBA00022737"/>
    </source>
</evidence>
<proteinExistence type="inferred from homology"/>
<reference evidence="11" key="3">
    <citation type="submission" date="2025-09" db="UniProtKB">
        <authorList>
            <consortium name="Ensembl"/>
        </authorList>
    </citation>
    <scope>IDENTIFICATION</scope>
</reference>
<evidence type="ECO:0000256" key="9">
    <source>
        <dbReference type="SAM" id="Phobius"/>
    </source>
</evidence>
<dbReference type="InParanoid" id="H3B147"/>
<dbReference type="InterPro" id="IPR032675">
    <property type="entry name" value="LRR_dom_sf"/>
</dbReference>
<dbReference type="FunFam" id="3.80.10.10:FF:000069">
    <property type="entry name" value="leucine-rich repeat-containing protein 3B"/>
    <property type="match status" value="1"/>
</dbReference>
<gene>
    <name evidence="11" type="primary">LOC102366640</name>
</gene>
<evidence type="ECO:0000256" key="4">
    <source>
        <dbReference type="ARBA" id="ARBA00022729"/>
    </source>
</evidence>
<dbReference type="Gene3D" id="3.80.10.10">
    <property type="entry name" value="Ribonuclease Inhibitor"/>
    <property type="match status" value="1"/>
</dbReference>
<name>H3B147_LATCH</name>
<evidence type="ECO:0000313" key="12">
    <source>
        <dbReference type="Proteomes" id="UP000008672"/>
    </source>
</evidence>
<dbReference type="InterPro" id="IPR003591">
    <property type="entry name" value="Leu-rich_rpt_typical-subtyp"/>
</dbReference>
<dbReference type="STRING" id="7897.ENSLACP00000015618"/>
<accession>H3B147</accession>
<keyword evidence="12" id="KW-1185">Reference proteome</keyword>
<keyword evidence="6 9" id="KW-1133">Transmembrane helix</keyword>
<dbReference type="KEGG" id="lcm:102366640"/>